<evidence type="ECO:0000313" key="2">
    <source>
        <dbReference type="EMBL" id="OIQ82244.1"/>
    </source>
</evidence>
<dbReference type="InterPro" id="IPR007410">
    <property type="entry name" value="LpqE-like"/>
</dbReference>
<dbReference type="PROSITE" id="PS51318">
    <property type="entry name" value="TAT"/>
    <property type="match status" value="1"/>
</dbReference>
<reference evidence="2" key="1">
    <citation type="submission" date="2016-10" db="EMBL/GenBank/DDBJ databases">
        <title>Sequence of Gallionella enrichment culture.</title>
        <authorList>
            <person name="Poehlein A."/>
            <person name="Muehling M."/>
            <person name="Daniel R."/>
        </authorList>
    </citation>
    <scope>NUCLEOTIDE SEQUENCE</scope>
</reference>
<gene>
    <name evidence="2" type="ORF">GALL_359780</name>
</gene>
<dbReference type="PANTHER" id="PTHR36302:SF1">
    <property type="entry name" value="COPPER CHAPERONE PCU(A)C"/>
    <property type="match status" value="1"/>
</dbReference>
<dbReference type="SUPFAM" id="SSF110087">
    <property type="entry name" value="DR1885-like metal-binding protein"/>
    <property type="match status" value="1"/>
</dbReference>
<proteinExistence type="predicted"/>
<comment type="caution">
    <text evidence="2">The sequence shown here is derived from an EMBL/GenBank/DDBJ whole genome shotgun (WGS) entry which is preliminary data.</text>
</comment>
<accession>A0A1J5QQP4</accession>
<dbReference type="Gene3D" id="2.60.40.1890">
    <property type="entry name" value="PCu(A)C copper chaperone"/>
    <property type="match status" value="1"/>
</dbReference>
<dbReference type="PANTHER" id="PTHR36302">
    <property type="entry name" value="BLR7088 PROTEIN"/>
    <property type="match status" value="1"/>
</dbReference>
<feature type="region of interest" description="Disordered" evidence="1">
    <location>
        <begin position="147"/>
        <end position="172"/>
    </location>
</feature>
<evidence type="ECO:0000256" key="1">
    <source>
        <dbReference type="SAM" id="MobiDB-lite"/>
    </source>
</evidence>
<evidence type="ECO:0008006" key="3">
    <source>
        <dbReference type="Google" id="ProtNLM"/>
    </source>
</evidence>
<dbReference type="InterPro" id="IPR058248">
    <property type="entry name" value="Lxx211020-like"/>
</dbReference>
<dbReference type="AlphaFoldDB" id="A0A1J5QQP4"/>
<dbReference type="Pfam" id="PF04314">
    <property type="entry name" value="PCuAC"/>
    <property type="match status" value="1"/>
</dbReference>
<dbReference type="EMBL" id="MLJW01000826">
    <property type="protein sequence ID" value="OIQ82244.1"/>
    <property type="molecule type" value="Genomic_DNA"/>
</dbReference>
<name>A0A1J5QQP4_9ZZZZ</name>
<organism evidence="2">
    <name type="scientific">mine drainage metagenome</name>
    <dbReference type="NCBI Taxonomy" id="410659"/>
    <lineage>
        <taxon>unclassified sequences</taxon>
        <taxon>metagenomes</taxon>
        <taxon>ecological metagenomes</taxon>
    </lineage>
</organism>
<dbReference type="InterPro" id="IPR036182">
    <property type="entry name" value="PCuAC_sf"/>
</dbReference>
<feature type="compositionally biased region" description="Gly residues" evidence="1">
    <location>
        <begin position="163"/>
        <end position="172"/>
    </location>
</feature>
<sequence length="172" mass="18226">MRSRSLSPLRRSVLRGLAAGALGLGLLGSAFAAGVQVKDAWIRWLPANLPAGGYGKVVNDTDKEVKIIGASSPKYGEVMLHQSVDQGGMMKMLHVDVIPIAPHKSMEFAPGGYHIMLMQPKPGIEPGQKVPVTLKLSDGQSVTAEFEVRKPTASGPADPKGMDMGGMKGMQH</sequence>
<protein>
    <recommendedName>
        <fullName evidence="3">Copper chaperone PCu(A)C</fullName>
    </recommendedName>
</protein>
<dbReference type="InterPro" id="IPR006311">
    <property type="entry name" value="TAT_signal"/>
</dbReference>